<organism evidence="2 3">
    <name type="scientific">Acanthosepion pharaonis</name>
    <name type="common">Pharaoh cuttlefish</name>
    <name type="synonym">Sepia pharaonis</name>
    <dbReference type="NCBI Taxonomy" id="158019"/>
    <lineage>
        <taxon>Eukaryota</taxon>
        <taxon>Metazoa</taxon>
        <taxon>Spiralia</taxon>
        <taxon>Lophotrochozoa</taxon>
        <taxon>Mollusca</taxon>
        <taxon>Cephalopoda</taxon>
        <taxon>Coleoidea</taxon>
        <taxon>Decapodiformes</taxon>
        <taxon>Sepiida</taxon>
        <taxon>Sepiina</taxon>
        <taxon>Sepiidae</taxon>
        <taxon>Acanthosepion</taxon>
    </lineage>
</organism>
<evidence type="ECO:0000313" key="2">
    <source>
        <dbReference type="EMBL" id="CAE1320972.1"/>
    </source>
</evidence>
<evidence type="ECO:0000256" key="1">
    <source>
        <dbReference type="SAM" id="Phobius"/>
    </source>
</evidence>
<keyword evidence="1" id="KW-1133">Transmembrane helix</keyword>
<evidence type="ECO:0000313" key="3">
    <source>
        <dbReference type="Proteomes" id="UP000597762"/>
    </source>
</evidence>
<protein>
    <submittedName>
        <fullName evidence="2">Uncharacterized protein</fullName>
    </submittedName>
</protein>
<feature type="transmembrane region" description="Helical" evidence="1">
    <location>
        <begin position="43"/>
        <end position="66"/>
    </location>
</feature>
<keyword evidence="1" id="KW-0812">Transmembrane</keyword>
<dbReference type="EMBL" id="CAHIKZ030005207">
    <property type="protein sequence ID" value="CAE1320972.1"/>
    <property type="molecule type" value="Genomic_DNA"/>
</dbReference>
<gene>
    <name evidence="2" type="ORF">SPHA_71121</name>
</gene>
<accession>A0A812EB40</accession>
<dbReference type="AlphaFoldDB" id="A0A812EB40"/>
<proteinExistence type="predicted"/>
<dbReference type="Proteomes" id="UP000597762">
    <property type="component" value="Unassembled WGS sequence"/>
</dbReference>
<keyword evidence="3" id="KW-1185">Reference proteome</keyword>
<comment type="caution">
    <text evidence="2">The sequence shown here is derived from an EMBL/GenBank/DDBJ whole genome shotgun (WGS) entry which is preliminary data.</text>
</comment>
<feature type="transmembrane region" description="Helical" evidence="1">
    <location>
        <begin position="12"/>
        <end position="31"/>
    </location>
</feature>
<reference evidence="2" key="1">
    <citation type="submission" date="2021-01" db="EMBL/GenBank/DDBJ databases">
        <authorList>
            <person name="Li R."/>
            <person name="Bekaert M."/>
        </authorList>
    </citation>
    <scope>NUCLEOTIDE SEQUENCE</scope>
    <source>
        <strain evidence="2">Farmed</strain>
    </source>
</reference>
<name>A0A812EB40_ACAPH</name>
<sequence>MHNNGCIIKIKIITLATVCEFSIYLSLSLSLSLSPKNKCPNSLFGFSPLFFFPLHLALFHIFCVLFTDSDFTSWFLSARVWPKKYSASPRRQFVCKNGTLSSFASFRASGLKSVFIFASLDKLAPLSLSLSLSLSLTNFSHLIHYPLYFEPLFSEIFILSYIIH</sequence>
<keyword evidence="1" id="KW-0472">Membrane</keyword>